<reference evidence="2 4" key="1">
    <citation type="submission" date="2016-05" db="EMBL/GenBank/DDBJ databases">
        <title>Comparative analysis of secretome profiles of manganese(II)-oxidizing ascomycete fungi.</title>
        <authorList>
            <consortium name="DOE Joint Genome Institute"/>
            <person name="Zeiner C.A."/>
            <person name="Purvine S.O."/>
            <person name="Zink E.M."/>
            <person name="Wu S."/>
            <person name="Pasa-Tolic L."/>
            <person name="Chaput D.L."/>
            <person name="Haridas S."/>
            <person name="Grigoriev I.V."/>
            <person name="Santelli C.M."/>
            <person name="Hansel C.M."/>
        </authorList>
    </citation>
    <scope>NUCLEOTIDE SEQUENCE [LARGE SCALE GENOMIC DNA]</scope>
    <source>
        <strain evidence="2 4">SRC1lrK2f</strain>
    </source>
</reference>
<sequence>MSSPYIHEAVAHRSKRVRFSNEPESSPPSMSSDSALASTNAAEDSTTNASDLGTSDSDSELSESSEEPSSDETSSDEEEDDDGEDTEMELEEPKSQDGIVNLRANRGKKPIMKLGDEDLGPDIRGFLKDFLPQLKAANEELEAQKKAGTLKSLDSVEAHEEGEPYIEMDLGLGVLEEKDPNANSDDDSASDAEDGDKEKDVLGRLMGREKKDPAGIEVVQNTTGS</sequence>
<gene>
    <name evidence="3" type="ORF">AA0117_g10736</name>
    <name evidence="2" type="ORF">CC77DRAFT_1018034</name>
</gene>
<dbReference type="GeneID" id="29110125"/>
<dbReference type="VEuPathDB" id="FungiDB:CC77DRAFT_1018034"/>
<dbReference type="AlphaFoldDB" id="A0A177DUH2"/>
<feature type="compositionally biased region" description="Basic and acidic residues" evidence="1">
    <location>
        <begin position="196"/>
        <end position="214"/>
    </location>
</feature>
<feature type="compositionally biased region" description="Acidic residues" evidence="1">
    <location>
        <begin position="184"/>
        <end position="195"/>
    </location>
</feature>
<evidence type="ECO:0008006" key="6">
    <source>
        <dbReference type="Google" id="ProtNLM"/>
    </source>
</evidence>
<proteinExistence type="predicted"/>
<feature type="compositionally biased region" description="Acidic residues" evidence="1">
    <location>
        <begin position="57"/>
        <end position="90"/>
    </location>
</feature>
<feature type="compositionally biased region" description="Polar residues" evidence="1">
    <location>
        <begin position="39"/>
        <end position="49"/>
    </location>
</feature>
<evidence type="ECO:0000313" key="4">
    <source>
        <dbReference type="Proteomes" id="UP000077248"/>
    </source>
</evidence>
<dbReference type="Proteomes" id="UP000077248">
    <property type="component" value="Unassembled WGS sequence"/>
</dbReference>
<keyword evidence="4" id="KW-1185">Reference proteome</keyword>
<feature type="region of interest" description="Disordered" evidence="1">
    <location>
        <begin position="1"/>
        <end position="120"/>
    </location>
</feature>
<dbReference type="PANTHER" id="PTHR38489">
    <property type="entry name" value="HISTONE CHAPERONE DOMAIN-CONTAINING PROTEIN"/>
    <property type="match status" value="1"/>
</dbReference>
<protein>
    <recommendedName>
        <fullName evidence="6">Histone chaperone domain-containing protein</fullName>
    </recommendedName>
</protein>
<accession>A0A177DUH2</accession>
<organism evidence="2 4">
    <name type="scientific">Alternaria alternata</name>
    <name type="common">Alternaria rot fungus</name>
    <name type="synonym">Torula alternata</name>
    <dbReference type="NCBI Taxonomy" id="5599"/>
    <lineage>
        <taxon>Eukaryota</taxon>
        <taxon>Fungi</taxon>
        <taxon>Dikarya</taxon>
        <taxon>Ascomycota</taxon>
        <taxon>Pezizomycotina</taxon>
        <taxon>Dothideomycetes</taxon>
        <taxon>Pleosporomycetidae</taxon>
        <taxon>Pleosporales</taxon>
        <taxon>Pleosporineae</taxon>
        <taxon>Pleosporaceae</taxon>
        <taxon>Alternaria</taxon>
        <taxon>Alternaria sect. Alternaria</taxon>
        <taxon>Alternaria alternata complex</taxon>
    </lineage>
</organism>
<dbReference type="EMBL" id="KV441473">
    <property type="protein sequence ID" value="OAG23207.1"/>
    <property type="molecule type" value="Genomic_DNA"/>
</dbReference>
<evidence type="ECO:0000313" key="3">
    <source>
        <dbReference type="EMBL" id="RYN70178.1"/>
    </source>
</evidence>
<evidence type="ECO:0000256" key="1">
    <source>
        <dbReference type="SAM" id="MobiDB-lite"/>
    </source>
</evidence>
<evidence type="ECO:0000313" key="2">
    <source>
        <dbReference type="EMBL" id="OAG23207.1"/>
    </source>
</evidence>
<name>A0A177DUH2_ALTAL</name>
<dbReference type="GO" id="GO:0000492">
    <property type="term" value="P:box C/D snoRNP assembly"/>
    <property type="evidence" value="ECO:0007669"/>
    <property type="project" value="InterPro"/>
</dbReference>
<dbReference type="EMBL" id="PDXD01000043">
    <property type="protein sequence ID" value="RYN70178.1"/>
    <property type="molecule type" value="Genomic_DNA"/>
</dbReference>
<reference evidence="5" key="2">
    <citation type="journal article" date="2019" name="bioRxiv">
        <title>Genomics, evolutionary history and diagnostics of the Alternaria alternata species group including apple and Asian pear pathotypes.</title>
        <authorList>
            <person name="Armitage A.D."/>
            <person name="Cockerton H.M."/>
            <person name="Sreenivasaprasad S."/>
            <person name="Woodhall J.W."/>
            <person name="Lane C.R."/>
            <person name="Harrison R.J."/>
            <person name="Clarkson J.P."/>
        </authorList>
    </citation>
    <scope>NUCLEOTIDE SEQUENCE [LARGE SCALE GENOMIC DNA]</scope>
    <source>
        <strain evidence="5">FERA 1177</strain>
    </source>
</reference>
<dbReference type="Proteomes" id="UP000291422">
    <property type="component" value="Unassembled WGS sequence"/>
</dbReference>
<dbReference type="InterPro" id="IPR027921">
    <property type="entry name" value="NOPCHAP1"/>
</dbReference>
<dbReference type="Pfam" id="PF15370">
    <property type="entry name" value="NOPCHAP1"/>
    <property type="match status" value="1"/>
</dbReference>
<reference evidence="3" key="3">
    <citation type="journal article" date="2019" name="J. ISSAAS">
        <title>Genomics, evolutionary history and diagnostics of the Alternaria alternata species group including apple and Asian pear pathotypes.</title>
        <authorList>
            <person name="Armitage A.D."/>
            <person name="Cockerton H.M."/>
            <person name="Sreenivasaprasad S."/>
            <person name="Woodhall J."/>
            <person name="Lane C."/>
            <person name="Harrison R.J."/>
            <person name="Clarkson J.P."/>
        </authorList>
    </citation>
    <scope>NUCLEOTIDE SEQUENCE</scope>
    <source>
        <strain evidence="3">FERA 1177</strain>
    </source>
</reference>
<dbReference type="PANTHER" id="PTHR38489:SF1">
    <property type="entry name" value="HISTONE CHAPERONE DOMAIN-CONTAINING PROTEIN"/>
    <property type="match status" value="1"/>
</dbReference>
<feature type="compositionally biased region" description="Low complexity" evidence="1">
    <location>
        <begin position="20"/>
        <end position="38"/>
    </location>
</feature>
<dbReference type="KEGG" id="aalt:CC77DRAFT_1018034"/>
<evidence type="ECO:0000313" key="5">
    <source>
        <dbReference type="Proteomes" id="UP000291422"/>
    </source>
</evidence>
<feature type="region of interest" description="Disordered" evidence="1">
    <location>
        <begin position="173"/>
        <end position="225"/>
    </location>
</feature>
<dbReference type="RefSeq" id="XP_018388628.1">
    <property type="nucleotide sequence ID" value="XM_018524531.1"/>
</dbReference>
<dbReference type="OMA" id="QKPRIHR"/>